<dbReference type="InterPro" id="IPR042118">
    <property type="entry name" value="QueA_dom1"/>
</dbReference>
<keyword evidence="5" id="KW-0328">Glycosyltransferase</keyword>
<dbReference type="SUPFAM" id="SSF111337">
    <property type="entry name" value="QueA-like"/>
    <property type="match status" value="1"/>
</dbReference>
<proteinExistence type="inferred from homology"/>
<organism evidence="5 6">
    <name type="scientific">Aerophobetes bacterium</name>
    <dbReference type="NCBI Taxonomy" id="2030807"/>
    <lineage>
        <taxon>Bacteria</taxon>
        <taxon>Candidatus Aerophobota</taxon>
    </lineage>
</organism>
<keyword evidence="1" id="KW-0963">Cytoplasm</keyword>
<dbReference type="PANTHER" id="PTHR30307">
    <property type="entry name" value="S-ADENOSYLMETHIONINE:TRNA RIBOSYLTRANSFERASE-ISOMERASE"/>
    <property type="match status" value="1"/>
</dbReference>
<dbReference type="GO" id="GO:0008616">
    <property type="term" value="P:tRNA queuosine(34) biosynthetic process"/>
    <property type="evidence" value="ECO:0007669"/>
    <property type="project" value="UniProtKB-KW"/>
</dbReference>
<protein>
    <submittedName>
        <fullName evidence="5">tRNA preQ1(34) S-adenosylmethionine ribosyltransferase-isomerase QueA</fullName>
        <ecNumber evidence="5">2.4.99.17</ecNumber>
    </submittedName>
</protein>
<accession>A0A662D472</accession>
<keyword evidence="5" id="KW-0413">Isomerase</keyword>
<keyword evidence="2 5" id="KW-0808">Transferase</keyword>
<dbReference type="HAMAP" id="MF_00113">
    <property type="entry name" value="QueA"/>
    <property type="match status" value="1"/>
</dbReference>
<dbReference type="FunFam" id="2.40.10.240:FF:000002">
    <property type="entry name" value="S-adenosylmethionine:tRNA ribosyltransferase-isomerase"/>
    <property type="match status" value="1"/>
</dbReference>
<keyword evidence="4" id="KW-0671">Queuosine biosynthesis</keyword>
<comment type="caution">
    <text evidence="5">The sequence shown here is derived from an EMBL/GenBank/DDBJ whole genome shotgun (WGS) entry which is preliminary data.</text>
</comment>
<dbReference type="PANTHER" id="PTHR30307:SF0">
    <property type="entry name" value="S-ADENOSYLMETHIONINE:TRNA RIBOSYLTRANSFERASE-ISOMERASE"/>
    <property type="match status" value="1"/>
</dbReference>
<evidence type="ECO:0000313" key="5">
    <source>
        <dbReference type="EMBL" id="RLE10176.1"/>
    </source>
</evidence>
<keyword evidence="3" id="KW-0949">S-adenosyl-L-methionine</keyword>
<reference evidence="5 6" key="1">
    <citation type="submission" date="2018-06" db="EMBL/GenBank/DDBJ databases">
        <title>Extensive metabolic versatility and redundancy in microbially diverse, dynamic hydrothermal sediments.</title>
        <authorList>
            <person name="Dombrowski N."/>
            <person name="Teske A."/>
            <person name="Baker B.J."/>
        </authorList>
    </citation>
    <scope>NUCLEOTIDE SEQUENCE [LARGE SCALE GENOMIC DNA]</scope>
    <source>
        <strain evidence="5">B3_G15</strain>
    </source>
</reference>
<evidence type="ECO:0000256" key="4">
    <source>
        <dbReference type="ARBA" id="ARBA00022785"/>
    </source>
</evidence>
<dbReference type="AlphaFoldDB" id="A0A662D472"/>
<dbReference type="EMBL" id="QMQA01000332">
    <property type="protein sequence ID" value="RLE10176.1"/>
    <property type="molecule type" value="Genomic_DNA"/>
</dbReference>
<dbReference type="GO" id="GO:0051075">
    <property type="term" value="F:S-adenosylmethionine:tRNA ribosyltransferase-isomerase activity"/>
    <property type="evidence" value="ECO:0007669"/>
    <property type="project" value="UniProtKB-EC"/>
</dbReference>
<evidence type="ECO:0000256" key="3">
    <source>
        <dbReference type="ARBA" id="ARBA00022691"/>
    </source>
</evidence>
<dbReference type="EC" id="2.4.99.17" evidence="5"/>
<evidence type="ECO:0000313" key="6">
    <source>
        <dbReference type="Proteomes" id="UP000280417"/>
    </source>
</evidence>
<name>A0A662D472_UNCAE</name>
<gene>
    <name evidence="5" type="ORF">DRJ04_09385</name>
</gene>
<dbReference type="NCBIfam" id="NF001140">
    <property type="entry name" value="PRK00147.1"/>
    <property type="match status" value="1"/>
</dbReference>
<dbReference type="InterPro" id="IPR042119">
    <property type="entry name" value="QueA_dom2"/>
</dbReference>
<dbReference type="InterPro" id="IPR036100">
    <property type="entry name" value="QueA_sf"/>
</dbReference>
<dbReference type="Gene3D" id="2.40.10.240">
    <property type="entry name" value="QueA-like"/>
    <property type="match status" value="1"/>
</dbReference>
<dbReference type="InterPro" id="IPR003699">
    <property type="entry name" value="QueA"/>
</dbReference>
<dbReference type="Gene3D" id="3.40.1780.10">
    <property type="entry name" value="QueA-like"/>
    <property type="match status" value="1"/>
</dbReference>
<sequence length="352" mass="40456">MCGDNSCNSRYDISSLGIRVPRELIAQYPSPERGKDRLLVVDRKSGEIIDDTFERFDNYITDIDCIVYNDAKVIHARLYGKKYPTGAKIELLLTKRISDTEWRCLLRPARRLKEGSEIIIDEELVFRVLEKLEDGLGVVRSNIPVTYELLEKKGQIPLPLYIKRKPLKELDEERYQTVYSSTYGAVASPTAGLHFTKDIIEKIHGRGIPFVPVTLYVDWGTFKPVKGKDYRKHKIHEEDYFIREESARRINECISQGRRIVCIGTTTVRVLETVVDETGIISHGSGRTSLYIYPGYRFKVTGALLTNFHMPDSTLILLVAAFMGEELLKKAYNHAVEHRYRFFSYGDAMFIV</sequence>
<feature type="non-terminal residue" evidence="5">
    <location>
        <position position="352"/>
    </location>
</feature>
<dbReference type="NCBIfam" id="TIGR00113">
    <property type="entry name" value="queA"/>
    <property type="match status" value="1"/>
</dbReference>
<evidence type="ECO:0000256" key="2">
    <source>
        <dbReference type="ARBA" id="ARBA00022679"/>
    </source>
</evidence>
<evidence type="ECO:0000256" key="1">
    <source>
        <dbReference type="ARBA" id="ARBA00022490"/>
    </source>
</evidence>
<dbReference type="Pfam" id="PF02547">
    <property type="entry name" value="Queuosine_synth"/>
    <property type="match status" value="1"/>
</dbReference>
<dbReference type="Proteomes" id="UP000280417">
    <property type="component" value="Unassembled WGS sequence"/>
</dbReference>